<reference evidence="3" key="1">
    <citation type="submission" date="2020-12" db="EMBL/GenBank/DDBJ databases">
        <authorList>
            <person name="Iha C."/>
        </authorList>
    </citation>
    <scope>NUCLEOTIDE SEQUENCE</scope>
</reference>
<accession>A0A8S1JAT2</accession>
<keyword evidence="4" id="KW-1185">Reference proteome</keyword>
<keyword evidence="2" id="KW-0812">Transmembrane</keyword>
<comment type="caution">
    <text evidence="3">The sequence shown here is derived from an EMBL/GenBank/DDBJ whole genome shotgun (WGS) entry which is preliminary data.</text>
</comment>
<name>A0A8S1JAT2_9CHLO</name>
<feature type="transmembrane region" description="Helical" evidence="2">
    <location>
        <begin position="370"/>
        <end position="391"/>
    </location>
</feature>
<evidence type="ECO:0000256" key="1">
    <source>
        <dbReference type="SAM" id="MobiDB-lite"/>
    </source>
</evidence>
<feature type="compositionally biased region" description="Polar residues" evidence="1">
    <location>
        <begin position="667"/>
        <end position="677"/>
    </location>
</feature>
<protein>
    <submittedName>
        <fullName evidence="3">Uncharacterized protein</fullName>
    </submittedName>
</protein>
<sequence length="731" mass="80498">MTIDGASLGVSAFILIALAAPWVRMRFRGPGTIQLASIHLNRRWGRLDREADSNRKTQAVNEVLRCIHQRGLNPIDPQLLEDIGAHLEAESQRASRVVPAAQTTWLIILTLAEALQFIAVPFAPVVGWDNSRLPKILQYGLPQHLHNNYDTMEIILWIVLSPMLALVFLASLASGLGLIAEVVKRVGGENTMAQNAFSKGVCLVVQFAVGLYIRVQELMQEFECLFMFAALLMPFFCPQCFPIKSGVSCWQESTHITFIALSLLQLLCQLGMVCWNNLLLYTLCCPCKHRSAARSPMGKIMEQCFQKDDHMTFSSQACLHDPAILADIDLMVLDFDRPMFSSTWSAFSGSLKLVLATCFVFFGQKDGCRWMLLGLAMLCYTVLLALNLFMAPCTVHWINCARNVSLVAGLWATLCGFAIAGGGTDCYVLVSLAVGLLIIAVVVLPAVMVYGFRSIEVYRGASAVLRDNLLNSFQRMVVLFRLLMVRVTPEGAIVGGGQRSGVYTIKGLEVASPSGTLFQGSLRRLRADAEDWMEWADWGALVCPAACCPCLPWIPLSLPGDSSVCDLRKGQHKENQKVEMSPHSLICTSTSKVEKWMESADLVVDPDRDVELGFCMPPDVRFTIGDGPLNSNGIGPHDLFYDASALGFKVGGKHKRHLSAALYRSSLCQQQPKTSTSRSEDEGPSCGHLDARAVQTIERAYEKHEPQVPVPQTHDPEERPRSSAFDTGGPQ</sequence>
<gene>
    <name evidence="3" type="ORF">OSTQU699_LOCUS9537</name>
</gene>
<organism evidence="3 4">
    <name type="scientific">Ostreobium quekettii</name>
    <dbReference type="NCBI Taxonomy" id="121088"/>
    <lineage>
        <taxon>Eukaryota</taxon>
        <taxon>Viridiplantae</taxon>
        <taxon>Chlorophyta</taxon>
        <taxon>core chlorophytes</taxon>
        <taxon>Ulvophyceae</taxon>
        <taxon>TCBD clade</taxon>
        <taxon>Bryopsidales</taxon>
        <taxon>Ostreobineae</taxon>
        <taxon>Ostreobiaceae</taxon>
        <taxon>Ostreobium</taxon>
    </lineage>
</organism>
<feature type="transmembrane region" description="Helical" evidence="2">
    <location>
        <begin position="256"/>
        <end position="281"/>
    </location>
</feature>
<evidence type="ECO:0000313" key="3">
    <source>
        <dbReference type="EMBL" id="CAD7704180.1"/>
    </source>
</evidence>
<feature type="transmembrane region" description="Helical" evidence="2">
    <location>
        <begin position="196"/>
        <end position="213"/>
    </location>
</feature>
<feature type="transmembrane region" description="Helical" evidence="2">
    <location>
        <begin position="154"/>
        <end position="176"/>
    </location>
</feature>
<feature type="transmembrane region" description="Helical" evidence="2">
    <location>
        <begin position="427"/>
        <end position="452"/>
    </location>
</feature>
<feature type="transmembrane region" description="Helical" evidence="2">
    <location>
        <begin position="6"/>
        <end position="23"/>
    </location>
</feature>
<keyword evidence="2" id="KW-1133">Transmembrane helix</keyword>
<proteinExistence type="predicted"/>
<feature type="transmembrane region" description="Helical" evidence="2">
    <location>
        <begin position="403"/>
        <end position="421"/>
    </location>
</feature>
<evidence type="ECO:0000256" key="2">
    <source>
        <dbReference type="SAM" id="Phobius"/>
    </source>
</evidence>
<dbReference type="Proteomes" id="UP000708148">
    <property type="component" value="Unassembled WGS sequence"/>
</dbReference>
<feature type="transmembrane region" description="Helical" evidence="2">
    <location>
        <begin position="344"/>
        <end position="364"/>
    </location>
</feature>
<evidence type="ECO:0000313" key="4">
    <source>
        <dbReference type="Proteomes" id="UP000708148"/>
    </source>
</evidence>
<keyword evidence="2" id="KW-0472">Membrane</keyword>
<dbReference type="OrthoDB" id="576741at2759"/>
<dbReference type="AlphaFoldDB" id="A0A8S1JAT2"/>
<dbReference type="EMBL" id="CAJHUC010002680">
    <property type="protein sequence ID" value="CAD7704180.1"/>
    <property type="molecule type" value="Genomic_DNA"/>
</dbReference>
<feature type="transmembrane region" description="Helical" evidence="2">
    <location>
        <begin position="225"/>
        <end position="244"/>
    </location>
</feature>
<feature type="region of interest" description="Disordered" evidence="1">
    <location>
        <begin position="667"/>
        <end position="731"/>
    </location>
</feature>